<evidence type="ECO:0000313" key="2">
    <source>
        <dbReference type="EMBL" id="NKZ05268.1"/>
    </source>
</evidence>
<comment type="caution">
    <text evidence="2">The sequence shown here is derived from an EMBL/GenBank/DDBJ whole genome shotgun (WGS) entry which is preliminary data.</text>
</comment>
<dbReference type="EMBL" id="JAAXPI010000019">
    <property type="protein sequence ID" value="NKZ05268.1"/>
    <property type="molecule type" value="Genomic_DNA"/>
</dbReference>
<protein>
    <submittedName>
        <fullName evidence="2">Uncharacterized protein</fullName>
    </submittedName>
</protein>
<organism evidence="2 3">
    <name type="scientific">Actinomadura latina</name>
    <dbReference type="NCBI Taxonomy" id="163603"/>
    <lineage>
        <taxon>Bacteria</taxon>
        <taxon>Bacillati</taxon>
        <taxon>Actinomycetota</taxon>
        <taxon>Actinomycetes</taxon>
        <taxon>Streptosporangiales</taxon>
        <taxon>Thermomonosporaceae</taxon>
        <taxon>Actinomadura</taxon>
    </lineage>
</organism>
<evidence type="ECO:0000313" key="3">
    <source>
        <dbReference type="Proteomes" id="UP000579250"/>
    </source>
</evidence>
<dbReference type="RefSeq" id="WP_067637316.1">
    <property type="nucleotide sequence ID" value="NZ_JAAXPI010000019.1"/>
</dbReference>
<dbReference type="AlphaFoldDB" id="A0A846Z3I6"/>
<reference evidence="2 3" key="1">
    <citation type="submission" date="2020-04" db="EMBL/GenBank/DDBJ databases">
        <title>MicrobeNet Type strains.</title>
        <authorList>
            <person name="Nicholson A.C."/>
        </authorList>
    </citation>
    <scope>NUCLEOTIDE SEQUENCE [LARGE SCALE GENOMIC DNA]</scope>
    <source>
        <strain evidence="2 3">ATCC BAA-277</strain>
    </source>
</reference>
<dbReference type="Proteomes" id="UP000579250">
    <property type="component" value="Unassembled WGS sequence"/>
</dbReference>
<gene>
    <name evidence="2" type="ORF">HGB48_16150</name>
</gene>
<name>A0A846Z3I6_9ACTN</name>
<accession>A0A846Z3I6</accession>
<feature type="region of interest" description="Disordered" evidence="1">
    <location>
        <begin position="38"/>
        <end position="72"/>
    </location>
</feature>
<keyword evidence="3" id="KW-1185">Reference proteome</keyword>
<evidence type="ECO:0000256" key="1">
    <source>
        <dbReference type="SAM" id="MobiDB-lite"/>
    </source>
</evidence>
<sequence>MLSTEYQRAEVALYGLTAEHREAVTERENLRRALRTAEEQFKEASLEPTEEQLGRRGHAERDPDRWTDGDVRDRQERRYRNRRDRADAERRRVADELERVAQHVAGHGRELRACWDVHLAGAWRIVHYYARREAGYLRSLARRNKNWPDVVELLEPFGPELPEWLTVPPDPETEEAP</sequence>
<feature type="compositionally biased region" description="Basic and acidic residues" evidence="1">
    <location>
        <begin position="52"/>
        <end position="72"/>
    </location>
</feature>
<proteinExistence type="predicted"/>